<protein>
    <submittedName>
        <fullName evidence="2">Uncharacterized protein</fullName>
    </submittedName>
</protein>
<reference evidence="2" key="2">
    <citation type="submission" date="2024-01" db="EMBL/GenBank/DDBJ databases">
        <title>Comparative genomics of Cryptococcus and Kwoniella reveals pathogenesis evolution and contrasting modes of karyotype evolution via chromosome fusion or intercentromeric recombination.</title>
        <authorList>
            <person name="Coelho M.A."/>
            <person name="David-Palma M."/>
            <person name="Shea T."/>
            <person name="Bowers K."/>
            <person name="McGinley-Smith S."/>
            <person name="Mohammad A.W."/>
            <person name="Gnirke A."/>
            <person name="Yurkov A.M."/>
            <person name="Nowrousian M."/>
            <person name="Sun S."/>
            <person name="Cuomo C.A."/>
            <person name="Heitman J."/>
        </authorList>
    </citation>
    <scope>NUCLEOTIDE SEQUENCE</scope>
    <source>
        <strain evidence="2">CBS 12478</strain>
    </source>
</reference>
<evidence type="ECO:0000256" key="1">
    <source>
        <dbReference type="SAM" id="MobiDB-lite"/>
    </source>
</evidence>
<evidence type="ECO:0000313" key="3">
    <source>
        <dbReference type="Proteomes" id="UP000322225"/>
    </source>
</evidence>
<dbReference type="KEGG" id="ksn:43585974"/>
<dbReference type="AlphaFoldDB" id="A0A5M6C881"/>
<proteinExistence type="predicted"/>
<dbReference type="Proteomes" id="UP000322225">
    <property type="component" value="Chromosome 6"/>
</dbReference>
<dbReference type="GeneID" id="43585974"/>
<organism evidence="2 3">
    <name type="scientific">Kwoniella shandongensis</name>
    <dbReference type="NCBI Taxonomy" id="1734106"/>
    <lineage>
        <taxon>Eukaryota</taxon>
        <taxon>Fungi</taxon>
        <taxon>Dikarya</taxon>
        <taxon>Basidiomycota</taxon>
        <taxon>Agaricomycotina</taxon>
        <taxon>Tremellomycetes</taxon>
        <taxon>Tremellales</taxon>
        <taxon>Cryptococcaceae</taxon>
        <taxon>Kwoniella</taxon>
    </lineage>
</organism>
<feature type="compositionally biased region" description="Basic and acidic residues" evidence="1">
    <location>
        <begin position="374"/>
        <end position="385"/>
    </location>
</feature>
<sequence>MSEPGPSTIPMPNPGKGTAAAPIPPNQNTILQTLSSLLQTHQSRTHSQPYYHPYAPLISSLVGNGKGKERSGDAADIIRRLKEGVVSLREMLEKERDTERLSRALKEVTTHQTALLPSLTSLSSSPAPALPPFPSSYLLLSPTALLQTLSKRLGLEPFLEDSQFGLLKSSLAIAGSQFVVDVDLETDTLAGAEEGEEDDPMTTTTNTTTGGEESSRGLVRLSKLTANHVTKEGGTGKSDWIEKVLRETVESHLDLWNKGEAIASGDDLWEKEKRVGWLEEGLRDLKGLDETAGRETSGDVDWFEELEKVANIATRLIDDGTIYSSERNTIFPTFGLLPTESHAPSSLSNPTLRIRPARQGEQIPPSIAPTNLNRDGETSMDVDGKRPEGWVKGNWVLEVIPSEGVDGVVVRRGWLKEDAEDTAPMNGTKEAVSAGIRVENLLYRPFPQSTSLLSSTIQPRAFPYTGSFIHSRGAEKPEQHWSIAQPGPLAGVVGRVALPSSQEELKRVIEALRRQVVLNGLFTSVFKHDLLQLDAGETQDEEDDNVDDLLDGPQKAVPLTMTLYESSVIITFPRLKDGSFSEAQLVLKPNNTAPHYIESTMSSEKDQATESPTVTLNGNLMDLVEGLI</sequence>
<dbReference type="EMBL" id="CP144056">
    <property type="protein sequence ID" value="WWD19177.1"/>
    <property type="molecule type" value="Genomic_DNA"/>
</dbReference>
<accession>A0A5M6C881</accession>
<keyword evidence="3" id="KW-1185">Reference proteome</keyword>
<evidence type="ECO:0000313" key="2">
    <source>
        <dbReference type="EMBL" id="WWD19177.1"/>
    </source>
</evidence>
<gene>
    <name evidence="2" type="ORF">CI109_103635</name>
</gene>
<feature type="region of interest" description="Disordered" evidence="1">
    <location>
        <begin position="1"/>
        <end position="26"/>
    </location>
</feature>
<feature type="region of interest" description="Disordered" evidence="1">
    <location>
        <begin position="190"/>
        <end position="216"/>
    </location>
</feature>
<dbReference type="RefSeq" id="XP_031864029.1">
    <property type="nucleotide sequence ID" value="XM_032001866.1"/>
</dbReference>
<feature type="region of interest" description="Disordered" evidence="1">
    <location>
        <begin position="361"/>
        <end position="385"/>
    </location>
</feature>
<reference evidence="2" key="1">
    <citation type="submission" date="2017-08" db="EMBL/GenBank/DDBJ databases">
        <authorList>
            <person name="Cuomo C."/>
            <person name="Billmyre B."/>
            <person name="Heitman J."/>
        </authorList>
    </citation>
    <scope>NUCLEOTIDE SEQUENCE</scope>
    <source>
        <strain evidence="2">CBS 12478</strain>
    </source>
</reference>
<dbReference type="OrthoDB" id="2564972at2759"/>
<name>A0A5M6C881_9TREE</name>